<proteinExistence type="predicted"/>
<dbReference type="EMBL" id="OVTA01000057">
    <property type="protein sequence ID" value="SPS02179.1"/>
    <property type="molecule type" value="Genomic_DNA"/>
</dbReference>
<gene>
    <name evidence="1" type="ORF">CBM2634_P150010</name>
</gene>
<sequence>MSSYAATVDSSIFVVLGKPMFEFCAQHPSGIEKAAYAIQDTKIPHTREGGTWHTTC</sequence>
<organism evidence="1 2">
    <name type="scientific">Cupriavidus taiwanensis</name>
    <dbReference type="NCBI Taxonomy" id="164546"/>
    <lineage>
        <taxon>Bacteria</taxon>
        <taxon>Pseudomonadati</taxon>
        <taxon>Pseudomonadota</taxon>
        <taxon>Betaproteobacteria</taxon>
        <taxon>Burkholderiales</taxon>
        <taxon>Burkholderiaceae</taxon>
        <taxon>Cupriavidus</taxon>
    </lineage>
</organism>
<name>A0A375JBC1_9BURK</name>
<evidence type="ECO:0000313" key="1">
    <source>
        <dbReference type="EMBL" id="SPS02179.1"/>
    </source>
</evidence>
<evidence type="ECO:0000313" key="2">
    <source>
        <dbReference type="Proteomes" id="UP000256805"/>
    </source>
</evidence>
<dbReference type="Proteomes" id="UP000256805">
    <property type="component" value="Unassembled WGS sequence"/>
</dbReference>
<dbReference type="AlphaFoldDB" id="A0A375JBC1"/>
<protein>
    <submittedName>
        <fullName evidence="1">Uncharacterized protein</fullName>
    </submittedName>
</protein>
<reference evidence="1 2" key="1">
    <citation type="submission" date="2018-01" db="EMBL/GenBank/DDBJ databases">
        <authorList>
            <person name="Gaut B.S."/>
            <person name="Morton B.R."/>
            <person name="Clegg M.T."/>
            <person name="Duvall M.R."/>
        </authorList>
    </citation>
    <scope>NUCLEOTIDE SEQUENCE [LARGE SCALE GENOMIC DNA]</scope>
    <source>
        <strain evidence="1">Cupriavidus taiwanensis cmp 52</strain>
    </source>
</reference>
<accession>A0A375JBC1</accession>